<protein>
    <submittedName>
        <fullName evidence="1">Uncharacterized protein</fullName>
    </submittedName>
</protein>
<evidence type="ECO:0000313" key="2">
    <source>
        <dbReference type="Proteomes" id="UP000231843"/>
    </source>
</evidence>
<reference evidence="1 2" key="1">
    <citation type="submission" date="2017-07" db="EMBL/GenBank/DDBJ databases">
        <title>Leptospira spp. isolated from tropical soils.</title>
        <authorList>
            <person name="Thibeaux R."/>
            <person name="Iraola G."/>
            <person name="Ferres I."/>
            <person name="Bierque E."/>
            <person name="Girault D."/>
            <person name="Soupe-Gilbert M.-E."/>
            <person name="Picardeau M."/>
            <person name="Goarant C."/>
        </authorList>
    </citation>
    <scope>NUCLEOTIDE SEQUENCE [LARGE SCALE GENOMIC DNA]</scope>
    <source>
        <strain evidence="1 2">ES4-C-A1</strain>
    </source>
</reference>
<dbReference type="RefSeq" id="WP_100769020.1">
    <property type="nucleotide sequence ID" value="NZ_NPEA01000007.1"/>
</dbReference>
<dbReference type="OrthoDB" id="797474at2"/>
<dbReference type="EMBL" id="NPEA01000007">
    <property type="protein sequence ID" value="PJZ76315.1"/>
    <property type="molecule type" value="Genomic_DNA"/>
</dbReference>
<comment type="caution">
    <text evidence="1">The sequence shown here is derived from an EMBL/GenBank/DDBJ whole genome shotgun (WGS) entry which is preliminary data.</text>
</comment>
<dbReference type="Proteomes" id="UP000231843">
    <property type="component" value="Unassembled WGS sequence"/>
</dbReference>
<organism evidence="1 2">
    <name type="scientific">Leptospira neocaledonica</name>
    <dbReference type="NCBI Taxonomy" id="2023192"/>
    <lineage>
        <taxon>Bacteria</taxon>
        <taxon>Pseudomonadati</taxon>
        <taxon>Spirochaetota</taxon>
        <taxon>Spirochaetia</taxon>
        <taxon>Leptospirales</taxon>
        <taxon>Leptospiraceae</taxon>
        <taxon>Leptospira</taxon>
    </lineage>
</organism>
<accession>A0A2M9ZWB1</accession>
<dbReference type="AlphaFoldDB" id="A0A2M9ZWB1"/>
<evidence type="ECO:0000313" key="1">
    <source>
        <dbReference type="EMBL" id="PJZ76315.1"/>
    </source>
</evidence>
<keyword evidence="2" id="KW-1185">Reference proteome</keyword>
<name>A0A2M9ZWB1_9LEPT</name>
<gene>
    <name evidence="1" type="ORF">CH365_13045</name>
</gene>
<proteinExistence type="predicted"/>
<sequence>MNLILEKSRYVRFYTDLSPLFSAIPDLMEYTYFVSDLEHNGCEDPRFQNSDFAISGTDLYEIVKEKEIQFIWGVFSAFKFSLNITEPFPSADGNPSFWQGIPKPQAKGAEFEIVCWDSSYTLFIGVSEEIANSLKTLYPDIKNLDQENLLNN</sequence>